<evidence type="ECO:0000313" key="2">
    <source>
        <dbReference type="EMBL" id="TDD01516.1"/>
    </source>
</evidence>
<gene>
    <name evidence="2" type="ORF">E1292_25805</name>
</gene>
<proteinExistence type="predicted"/>
<dbReference type="RefSeq" id="WP_132597793.1">
    <property type="nucleotide sequence ID" value="NZ_SMKO01000076.1"/>
</dbReference>
<comment type="caution">
    <text evidence="2">The sequence shown here is derived from an EMBL/GenBank/DDBJ whole genome shotgun (WGS) entry which is preliminary data.</text>
</comment>
<keyword evidence="3" id="KW-1185">Reference proteome</keyword>
<feature type="region of interest" description="Disordered" evidence="1">
    <location>
        <begin position="73"/>
        <end position="97"/>
    </location>
</feature>
<reference evidence="2 3" key="1">
    <citation type="submission" date="2019-03" db="EMBL/GenBank/DDBJ databases">
        <title>Draft genome sequences of novel Actinobacteria.</title>
        <authorList>
            <person name="Sahin N."/>
            <person name="Ay H."/>
            <person name="Saygin H."/>
        </authorList>
    </citation>
    <scope>NUCLEOTIDE SEQUENCE [LARGE SCALE GENOMIC DNA]</scope>
    <source>
        <strain evidence="2 3">KC310</strain>
    </source>
</reference>
<sequence>MFVYCRAYRLGELRAFEGWADSAASAQLSDDEIVYLTDEFTVLRSPVVADEAPIRADDTPEWREFCASVVNFQPDDHDPADDFHPAGANGGSARADR</sequence>
<accession>A0A4V2Y9X7</accession>
<dbReference type="AlphaFoldDB" id="A0A4V2Y9X7"/>
<dbReference type="EMBL" id="SMKO01000076">
    <property type="protein sequence ID" value="TDD01516.1"/>
    <property type="molecule type" value="Genomic_DNA"/>
</dbReference>
<dbReference type="Proteomes" id="UP000295258">
    <property type="component" value="Unassembled WGS sequence"/>
</dbReference>
<organism evidence="2 3">
    <name type="scientific">Nonomuraea deserti</name>
    <dbReference type="NCBI Taxonomy" id="1848322"/>
    <lineage>
        <taxon>Bacteria</taxon>
        <taxon>Bacillati</taxon>
        <taxon>Actinomycetota</taxon>
        <taxon>Actinomycetes</taxon>
        <taxon>Streptosporangiales</taxon>
        <taxon>Streptosporangiaceae</taxon>
        <taxon>Nonomuraea</taxon>
    </lineage>
</organism>
<protein>
    <submittedName>
        <fullName evidence="2">Uncharacterized protein</fullName>
    </submittedName>
</protein>
<evidence type="ECO:0000313" key="3">
    <source>
        <dbReference type="Proteomes" id="UP000295258"/>
    </source>
</evidence>
<feature type="compositionally biased region" description="Basic and acidic residues" evidence="1">
    <location>
        <begin position="74"/>
        <end position="84"/>
    </location>
</feature>
<evidence type="ECO:0000256" key="1">
    <source>
        <dbReference type="SAM" id="MobiDB-lite"/>
    </source>
</evidence>
<name>A0A4V2Y9X7_9ACTN</name>